<dbReference type="Proteomes" id="UP001165064">
    <property type="component" value="Unassembled WGS sequence"/>
</dbReference>
<sequence length="167" mass="18249">MMHLSNIDEITSPASQNFHDSHESIGPVDTTRGYQSQTPAPTQQQPRQFSQCIPRPQERKTSMNNSNGNNNNNNNNGSSLFKKNWYLRKLSATSASSSSNPQDASDGSAMSMGGSGPNSGVTTASSNTPVKKQFDVQDTRNKSDGQDEEEEEEELDLMDMLRMGPSS</sequence>
<proteinExistence type="predicted"/>
<reference evidence="1" key="1">
    <citation type="submission" date="2023-04" db="EMBL/GenBank/DDBJ databases">
        <title>Ambrosiozyma monospora NBRC 10751.</title>
        <authorList>
            <person name="Ichikawa N."/>
            <person name="Sato H."/>
            <person name="Tonouchi N."/>
        </authorList>
    </citation>
    <scope>NUCLEOTIDE SEQUENCE</scope>
    <source>
        <strain evidence="1">NBRC 10751</strain>
    </source>
</reference>
<dbReference type="EMBL" id="BSXS01004699">
    <property type="protein sequence ID" value="GME83352.1"/>
    <property type="molecule type" value="Genomic_DNA"/>
</dbReference>
<organism evidence="1 2">
    <name type="scientific">Ambrosiozyma monospora</name>
    <name type="common">Yeast</name>
    <name type="synonym">Endomycopsis monosporus</name>
    <dbReference type="NCBI Taxonomy" id="43982"/>
    <lineage>
        <taxon>Eukaryota</taxon>
        <taxon>Fungi</taxon>
        <taxon>Dikarya</taxon>
        <taxon>Ascomycota</taxon>
        <taxon>Saccharomycotina</taxon>
        <taxon>Pichiomycetes</taxon>
        <taxon>Pichiales</taxon>
        <taxon>Pichiaceae</taxon>
        <taxon>Ambrosiozyma</taxon>
    </lineage>
</organism>
<gene>
    <name evidence="1" type="ORF">Amon02_000611000</name>
</gene>
<comment type="caution">
    <text evidence="1">The sequence shown here is derived from an EMBL/GenBank/DDBJ whole genome shotgun (WGS) entry which is preliminary data.</text>
</comment>
<protein>
    <submittedName>
        <fullName evidence="1">Unnamed protein product</fullName>
    </submittedName>
</protein>
<evidence type="ECO:0000313" key="1">
    <source>
        <dbReference type="EMBL" id="GME83352.1"/>
    </source>
</evidence>
<evidence type="ECO:0000313" key="2">
    <source>
        <dbReference type="Proteomes" id="UP001165064"/>
    </source>
</evidence>
<accession>A0ACB5T7Y8</accession>
<name>A0ACB5T7Y8_AMBMO</name>
<keyword evidence="2" id="KW-1185">Reference proteome</keyword>